<name>A0A8J2SQZ0_9STRA</name>
<feature type="compositionally biased region" description="Low complexity" evidence="1">
    <location>
        <begin position="57"/>
        <end position="86"/>
    </location>
</feature>
<evidence type="ECO:0000256" key="1">
    <source>
        <dbReference type="SAM" id="MobiDB-lite"/>
    </source>
</evidence>
<proteinExistence type="predicted"/>
<reference evidence="2" key="1">
    <citation type="submission" date="2021-11" db="EMBL/GenBank/DDBJ databases">
        <authorList>
            <consortium name="Genoscope - CEA"/>
            <person name="William W."/>
        </authorList>
    </citation>
    <scope>NUCLEOTIDE SEQUENCE</scope>
</reference>
<organism evidence="2 3">
    <name type="scientific">Pelagomonas calceolata</name>
    <dbReference type="NCBI Taxonomy" id="35677"/>
    <lineage>
        <taxon>Eukaryota</taxon>
        <taxon>Sar</taxon>
        <taxon>Stramenopiles</taxon>
        <taxon>Ochrophyta</taxon>
        <taxon>Pelagophyceae</taxon>
        <taxon>Pelagomonadales</taxon>
        <taxon>Pelagomonadaceae</taxon>
        <taxon>Pelagomonas</taxon>
    </lineage>
</organism>
<dbReference type="EMBL" id="CAKKNE010000004">
    <property type="protein sequence ID" value="CAH0375200.1"/>
    <property type="molecule type" value="Genomic_DNA"/>
</dbReference>
<evidence type="ECO:0000313" key="3">
    <source>
        <dbReference type="Proteomes" id="UP000789595"/>
    </source>
</evidence>
<sequence length="136" mass="14395">MAALRRLSSAKIPAGAALTTRRLSSSQLSDTAARRLSVESLSLSPTIPYERRPSGGPLTPRPTLTPTNTPANLNALLAPPAMPRRASTYHDTEKANSGELDNSGGSTGKNRPLGRELKPTLPRVLSRANASVVDEE</sequence>
<feature type="region of interest" description="Disordered" evidence="1">
    <location>
        <begin position="39"/>
        <end position="136"/>
    </location>
</feature>
<protein>
    <submittedName>
        <fullName evidence="2">Uncharacterized protein</fullName>
    </submittedName>
</protein>
<evidence type="ECO:0000313" key="2">
    <source>
        <dbReference type="EMBL" id="CAH0375200.1"/>
    </source>
</evidence>
<gene>
    <name evidence="2" type="ORF">PECAL_4P25260</name>
</gene>
<dbReference type="Proteomes" id="UP000789595">
    <property type="component" value="Unassembled WGS sequence"/>
</dbReference>
<accession>A0A8J2SQZ0</accession>
<dbReference type="AlphaFoldDB" id="A0A8J2SQZ0"/>
<keyword evidence="3" id="KW-1185">Reference proteome</keyword>
<comment type="caution">
    <text evidence="2">The sequence shown here is derived from an EMBL/GenBank/DDBJ whole genome shotgun (WGS) entry which is preliminary data.</text>
</comment>